<name>A0A4C1W2G6_EUMVA</name>
<dbReference type="Proteomes" id="UP000299102">
    <property type="component" value="Unassembled WGS sequence"/>
</dbReference>
<organism evidence="1 2">
    <name type="scientific">Eumeta variegata</name>
    <name type="common">Bagworm moth</name>
    <name type="synonym">Eumeta japonica</name>
    <dbReference type="NCBI Taxonomy" id="151549"/>
    <lineage>
        <taxon>Eukaryota</taxon>
        <taxon>Metazoa</taxon>
        <taxon>Ecdysozoa</taxon>
        <taxon>Arthropoda</taxon>
        <taxon>Hexapoda</taxon>
        <taxon>Insecta</taxon>
        <taxon>Pterygota</taxon>
        <taxon>Neoptera</taxon>
        <taxon>Endopterygota</taxon>
        <taxon>Lepidoptera</taxon>
        <taxon>Glossata</taxon>
        <taxon>Ditrysia</taxon>
        <taxon>Tineoidea</taxon>
        <taxon>Psychidae</taxon>
        <taxon>Oiketicinae</taxon>
        <taxon>Eumeta</taxon>
    </lineage>
</organism>
<accession>A0A4C1W2G6</accession>
<proteinExistence type="predicted"/>
<evidence type="ECO:0000313" key="2">
    <source>
        <dbReference type="Proteomes" id="UP000299102"/>
    </source>
</evidence>
<gene>
    <name evidence="1" type="ORF">EVAR_81297_1</name>
</gene>
<evidence type="ECO:0000313" key="1">
    <source>
        <dbReference type="EMBL" id="GBP44384.1"/>
    </source>
</evidence>
<dbReference type="AlphaFoldDB" id="A0A4C1W2G6"/>
<keyword evidence="2" id="KW-1185">Reference proteome</keyword>
<sequence>MLPLKLPSCRSGGSWHRSRCSVYLVFRGKRLDKFFKNNTSHSPFVTCSGAARGAQNVGARRAELQHTKLCRCEVSHEYVALAQKRKKERLGRVEPAH</sequence>
<dbReference type="EMBL" id="BGZK01000452">
    <property type="protein sequence ID" value="GBP44384.1"/>
    <property type="molecule type" value="Genomic_DNA"/>
</dbReference>
<protein>
    <submittedName>
        <fullName evidence="1">Uncharacterized protein</fullName>
    </submittedName>
</protein>
<comment type="caution">
    <text evidence="1">The sequence shown here is derived from an EMBL/GenBank/DDBJ whole genome shotgun (WGS) entry which is preliminary data.</text>
</comment>
<reference evidence="1 2" key="1">
    <citation type="journal article" date="2019" name="Commun. Biol.">
        <title>The bagworm genome reveals a unique fibroin gene that provides high tensile strength.</title>
        <authorList>
            <person name="Kono N."/>
            <person name="Nakamura H."/>
            <person name="Ohtoshi R."/>
            <person name="Tomita M."/>
            <person name="Numata K."/>
            <person name="Arakawa K."/>
        </authorList>
    </citation>
    <scope>NUCLEOTIDE SEQUENCE [LARGE SCALE GENOMIC DNA]</scope>
</reference>